<evidence type="ECO:0000256" key="10">
    <source>
        <dbReference type="RuleBase" id="RU000336"/>
    </source>
</evidence>
<dbReference type="InterPro" id="IPR004365">
    <property type="entry name" value="NA-bd_OB_tRNA"/>
</dbReference>
<feature type="binding site" evidence="9">
    <location>
        <position position="405"/>
    </location>
    <ligand>
        <name>Mg(2+)</name>
        <dbReference type="ChEBI" id="CHEBI:18420"/>
        <label>1</label>
    </ligand>
</feature>
<dbReference type="STRING" id="118967.SAMN02745191_0401"/>
<proteinExistence type="inferred from homology"/>
<dbReference type="CDD" id="cd04322">
    <property type="entry name" value="LysRS_N"/>
    <property type="match status" value="1"/>
</dbReference>
<dbReference type="RefSeq" id="WP_078710845.1">
    <property type="nucleotide sequence ID" value="NZ_FUWY01000001.1"/>
</dbReference>
<keyword evidence="2 9" id="KW-0436">Ligase</keyword>
<reference evidence="13" key="1">
    <citation type="submission" date="2017-02" db="EMBL/GenBank/DDBJ databases">
        <authorList>
            <person name="Varghese N."/>
            <person name="Submissions S."/>
        </authorList>
    </citation>
    <scope>NUCLEOTIDE SEQUENCE [LARGE SCALE GENOMIC DNA]</scope>
    <source>
        <strain evidence="13">ATCC 25662</strain>
    </source>
</reference>
<comment type="catalytic activity">
    <reaction evidence="8 9 10">
        <text>tRNA(Lys) + L-lysine + ATP = L-lysyl-tRNA(Lys) + AMP + diphosphate</text>
        <dbReference type="Rhea" id="RHEA:20792"/>
        <dbReference type="Rhea" id="RHEA-COMP:9696"/>
        <dbReference type="Rhea" id="RHEA-COMP:9697"/>
        <dbReference type="ChEBI" id="CHEBI:30616"/>
        <dbReference type="ChEBI" id="CHEBI:32551"/>
        <dbReference type="ChEBI" id="CHEBI:33019"/>
        <dbReference type="ChEBI" id="CHEBI:78442"/>
        <dbReference type="ChEBI" id="CHEBI:78529"/>
        <dbReference type="ChEBI" id="CHEBI:456215"/>
        <dbReference type="EC" id="6.1.1.6"/>
    </reaction>
</comment>
<dbReference type="InterPro" id="IPR018149">
    <property type="entry name" value="Lys-tRNA-synth_II_C"/>
</dbReference>
<protein>
    <recommendedName>
        <fullName evidence="9">Lysine--tRNA ligase</fullName>
        <ecNumber evidence="9">6.1.1.6</ecNumber>
    </recommendedName>
    <alternativeName>
        <fullName evidence="9">Lysyl-tRNA synthetase</fullName>
        <shortName evidence="9">LysRS</shortName>
    </alternativeName>
</protein>
<dbReference type="InterPro" id="IPR006195">
    <property type="entry name" value="aa-tRNA-synth_II"/>
</dbReference>
<dbReference type="PANTHER" id="PTHR42918:SF15">
    <property type="entry name" value="LYSINE--TRNA LIGASE, CHLOROPLASTIC_MITOCHONDRIAL"/>
    <property type="match status" value="1"/>
</dbReference>
<dbReference type="HAMAP" id="MF_00252">
    <property type="entry name" value="Lys_tRNA_synth_class2"/>
    <property type="match status" value="1"/>
</dbReference>
<dbReference type="NCBIfam" id="TIGR00499">
    <property type="entry name" value="lysS_bact"/>
    <property type="match status" value="1"/>
</dbReference>
<dbReference type="Proteomes" id="UP000243297">
    <property type="component" value="Unassembled WGS sequence"/>
</dbReference>
<dbReference type="AlphaFoldDB" id="A0A1T4K970"/>
<feature type="binding site" evidence="9">
    <location>
        <position position="412"/>
    </location>
    <ligand>
        <name>Mg(2+)</name>
        <dbReference type="ChEBI" id="CHEBI:18420"/>
        <label>1</label>
    </ligand>
</feature>
<organism evidence="12 13">
    <name type="scientific">Anaerorhabdus furcosa</name>
    <dbReference type="NCBI Taxonomy" id="118967"/>
    <lineage>
        <taxon>Bacteria</taxon>
        <taxon>Bacillati</taxon>
        <taxon>Bacillota</taxon>
        <taxon>Erysipelotrichia</taxon>
        <taxon>Erysipelotrichales</taxon>
        <taxon>Erysipelotrichaceae</taxon>
        <taxon>Anaerorhabdus</taxon>
    </lineage>
</organism>
<feature type="domain" description="Aminoacyl-transfer RNA synthetases class-II family profile" evidence="11">
    <location>
        <begin position="176"/>
        <end position="489"/>
    </location>
</feature>
<dbReference type="NCBIfam" id="NF001756">
    <property type="entry name" value="PRK00484.1"/>
    <property type="match status" value="1"/>
</dbReference>
<comment type="cofactor">
    <cofactor evidence="9 10">
        <name>Mg(2+)</name>
        <dbReference type="ChEBI" id="CHEBI:18420"/>
    </cofactor>
    <text evidence="9 10">Binds 3 Mg(2+) ions per subunit.</text>
</comment>
<dbReference type="SUPFAM" id="SSF55681">
    <property type="entry name" value="Class II aaRS and biotin synthetases"/>
    <property type="match status" value="1"/>
</dbReference>
<keyword evidence="9" id="KW-0963">Cytoplasm</keyword>
<dbReference type="Pfam" id="PF00152">
    <property type="entry name" value="tRNA-synt_2"/>
    <property type="match status" value="1"/>
</dbReference>
<evidence type="ECO:0000256" key="9">
    <source>
        <dbReference type="HAMAP-Rule" id="MF_00252"/>
    </source>
</evidence>
<evidence type="ECO:0000256" key="2">
    <source>
        <dbReference type="ARBA" id="ARBA00022598"/>
    </source>
</evidence>
<keyword evidence="6 9" id="KW-0648">Protein biosynthesis</keyword>
<dbReference type="GO" id="GO:0016740">
    <property type="term" value="F:transferase activity"/>
    <property type="evidence" value="ECO:0007669"/>
    <property type="project" value="UniProtKB-ARBA"/>
</dbReference>
<keyword evidence="13" id="KW-1185">Reference proteome</keyword>
<dbReference type="GO" id="GO:0140096">
    <property type="term" value="F:catalytic activity, acting on a protein"/>
    <property type="evidence" value="ECO:0007669"/>
    <property type="project" value="UniProtKB-ARBA"/>
</dbReference>
<dbReference type="EC" id="6.1.1.6" evidence="9"/>
<dbReference type="InterPro" id="IPR012340">
    <property type="entry name" value="NA-bd_OB-fold"/>
</dbReference>
<name>A0A1T4K970_9FIRM</name>
<dbReference type="GO" id="GO:0004824">
    <property type="term" value="F:lysine-tRNA ligase activity"/>
    <property type="evidence" value="ECO:0007669"/>
    <property type="project" value="UniProtKB-UniRule"/>
</dbReference>
<gene>
    <name evidence="9" type="primary">lysS</name>
    <name evidence="12" type="ORF">SAMN02745191_0401</name>
</gene>
<dbReference type="CDD" id="cd00775">
    <property type="entry name" value="LysRS_core"/>
    <property type="match status" value="1"/>
</dbReference>
<evidence type="ECO:0000256" key="6">
    <source>
        <dbReference type="ARBA" id="ARBA00022917"/>
    </source>
</evidence>
<dbReference type="PANTHER" id="PTHR42918">
    <property type="entry name" value="LYSYL-TRNA SYNTHETASE"/>
    <property type="match status" value="1"/>
</dbReference>
<dbReference type="GO" id="GO:0006430">
    <property type="term" value="P:lysyl-tRNA aminoacylation"/>
    <property type="evidence" value="ECO:0007669"/>
    <property type="project" value="UniProtKB-UniRule"/>
</dbReference>
<accession>A0A1T4K970</accession>
<keyword evidence="3 9" id="KW-0479">Metal-binding</keyword>
<comment type="similarity">
    <text evidence="1 9">Belongs to the class-II aminoacyl-tRNA synthetase family.</text>
</comment>
<dbReference type="EMBL" id="FUWY01000001">
    <property type="protein sequence ID" value="SJZ38855.1"/>
    <property type="molecule type" value="Genomic_DNA"/>
</dbReference>
<evidence type="ECO:0000313" key="12">
    <source>
        <dbReference type="EMBL" id="SJZ38855.1"/>
    </source>
</evidence>
<dbReference type="Pfam" id="PF01336">
    <property type="entry name" value="tRNA_anti-codon"/>
    <property type="match status" value="1"/>
</dbReference>
<dbReference type="Gene3D" id="2.40.50.140">
    <property type="entry name" value="Nucleic acid-binding proteins"/>
    <property type="match status" value="1"/>
</dbReference>
<dbReference type="GO" id="GO:0005524">
    <property type="term" value="F:ATP binding"/>
    <property type="evidence" value="ECO:0007669"/>
    <property type="project" value="UniProtKB-UniRule"/>
</dbReference>
<dbReference type="SUPFAM" id="SSF50249">
    <property type="entry name" value="Nucleic acid-binding proteins"/>
    <property type="match status" value="1"/>
</dbReference>
<evidence type="ECO:0000256" key="4">
    <source>
        <dbReference type="ARBA" id="ARBA00022741"/>
    </source>
</evidence>
<evidence type="ECO:0000256" key="8">
    <source>
        <dbReference type="ARBA" id="ARBA00048573"/>
    </source>
</evidence>
<dbReference type="GO" id="GO:0000049">
    <property type="term" value="F:tRNA binding"/>
    <property type="evidence" value="ECO:0007669"/>
    <property type="project" value="TreeGrafter"/>
</dbReference>
<dbReference type="PRINTS" id="PR00982">
    <property type="entry name" value="TRNASYNTHLYS"/>
</dbReference>
<evidence type="ECO:0000256" key="7">
    <source>
        <dbReference type="ARBA" id="ARBA00023146"/>
    </source>
</evidence>
<keyword evidence="7 9" id="KW-0030">Aminoacyl-tRNA synthetase</keyword>
<keyword evidence="4 9" id="KW-0547">Nucleotide-binding</keyword>
<dbReference type="InterPro" id="IPR004364">
    <property type="entry name" value="Aa-tRNA-synt_II"/>
</dbReference>
<dbReference type="OrthoDB" id="9801152at2"/>
<evidence type="ECO:0000259" key="11">
    <source>
        <dbReference type="PROSITE" id="PS50862"/>
    </source>
</evidence>
<dbReference type="GO" id="GO:0000287">
    <property type="term" value="F:magnesium ion binding"/>
    <property type="evidence" value="ECO:0007669"/>
    <property type="project" value="UniProtKB-UniRule"/>
</dbReference>
<dbReference type="FunFam" id="2.40.50.140:FF:000024">
    <property type="entry name" value="Lysine--tRNA ligase"/>
    <property type="match status" value="1"/>
</dbReference>
<dbReference type="Gene3D" id="3.30.930.10">
    <property type="entry name" value="Bira Bifunctional Protein, Domain 2"/>
    <property type="match status" value="1"/>
</dbReference>
<evidence type="ECO:0000313" key="13">
    <source>
        <dbReference type="Proteomes" id="UP000243297"/>
    </source>
</evidence>
<feature type="binding site" evidence="9">
    <location>
        <position position="412"/>
    </location>
    <ligand>
        <name>Mg(2+)</name>
        <dbReference type="ChEBI" id="CHEBI:18420"/>
        <label>2</label>
    </ligand>
</feature>
<evidence type="ECO:0000256" key="3">
    <source>
        <dbReference type="ARBA" id="ARBA00022723"/>
    </source>
</evidence>
<keyword evidence="9 10" id="KW-0460">Magnesium</keyword>
<comment type="subcellular location">
    <subcellularLocation>
        <location evidence="9">Cytoplasm</location>
    </subcellularLocation>
</comment>
<keyword evidence="5 9" id="KW-0067">ATP-binding</keyword>
<sequence length="498" mass="57047">MELNLSEQEVIRRQKMEELKEKGIEPFGSAFERTHRSLELKEAYGEKTKEELEALDVHVKVAGRIMTKRRMGKLGFMHMQDRDGQIQIVVNKAVVGEDVYEIFKASDLGDIIGIEGVVTKTDSGELSVKAHTYTHLTKALRPLPEKFHGLQDVEERFRRRYVDLIMNESSRQVAMLRPRIIRAIQHYLDGQGLIEVETPVLQPILGGAAARPFVTHHNTLDMDFYLRIATELPLKRLIVGGLEGVYEIGRLFRNEGMDTKHNPEFTTVEAYVAYSDMEGMMKLNEGLFESVAMEVFNTTEFEFAGHQVSLKAPFKRWHMVDAVKEVTGVDFWKEVTLDEALALAKEHHVEVEEHQKSVGQIINLFFEEFCEDKITQPTFVYGHPVEISPLAKKNPEDPRFTDRFELLIYGTEYSNAFSELNDPIDQRERFEAQLKLKELGDDEATEMDVDYVEALEYGLPPTGGIGIGIDRFIMLLTGNESIREVLLFPHMKHRATNE</sequence>
<comment type="subunit">
    <text evidence="9">Homodimer.</text>
</comment>
<dbReference type="PROSITE" id="PS50862">
    <property type="entry name" value="AA_TRNA_LIGASE_II"/>
    <property type="match status" value="1"/>
</dbReference>
<evidence type="ECO:0000256" key="1">
    <source>
        <dbReference type="ARBA" id="ARBA00008226"/>
    </source>
</evidence>
<dbReference type="InterPro" id="IPR002313">
    <property type="entry name" value="Lys-tRNA-ligase_II"/>
</dbReference>
<evidence type="ECO:0000256" key="5">
    <source>
        <dbReference type="ARBA" id="ARBA00022840"/>
    </source>
</evidence>
<dbReference type="GO" id="GO:0005829">
    <property type="term" value="C:cytosol"/>
    <property type="evidence" value="ECO:0007669"/>
    <property type="project" value="TreeGrafter"/>
</dbReference>
<dbReference type="InterPro" id="IPR044136">
    <property type="entry name" value="Lys-tRNA-ligase_II_N"/>
</dbReference>
<dbReference type="InterPro" id="IPR045864">
    <property type="entry name" value="aa-tRNA-synth_II/BPL/LPL"/>
</dbReference>